<protein>
    <submittedName>
        <fullName evidence="2">Uncharacterized protein</fullName>
    </submittedName>
</protein>
<evidence type="ECO:0000256" key="1">
    <source>
        <dbReference type="SAM" id="Phobius"/>
    </source>
</evidence>
<dbReference type="AlphaFoldDB" id="A0A7Y2P0B3"/>
<keyword evidence="1" id="KW-0472">Membrane</keyword>
<name>A0A7Y2P0B3_9BURK</name>
<proteinExistence type="predicted"/>
<dbReference type="EMBL" id="JABAIV010000004">
    <property type="protein sequence ID" value="NNG24013.1"/>
    <property type="molecule type" value="Genomic_DNA"/>
</dbReference>
<keyword evidence="1" id="KW-0812">Transmembrane</keyword>
<comment type="caution">
    <text evidence="2">The sequence shown here is derived from an EMBL/GenBank/DDBJ whole genome shotgun (WGS) entry which is preliminary data.</text>
</comment>
<keyword evidence="1" id="KW-1133">Transmembrane helix</keyword>
<feature type="transmembrane region" description="Helical" evidence="1">
    <location>
        <begin position="166"/>
        <end position="185"/>
    </location>
</feature>
<feature type="transmembrane region" description="Helical" evidence="1">
    <location>
        <begin position="136"/>
        <end position="160"/>
    </location>
</feature>
<dbReference type="RefSeq" id="WP_171085207.1">
    <property type="nucleotide sequence ID" value="NZ_JABAIV010000004.1"/>
</dbReference>
<sequence>MLLADRLNTTAAQLRSTSWLQLALYAYLAFIGIGVLRQALPDELAAALRPAGLLLPLMLIAAKDLAHAPDALGRLRSARGWGERITALLPPELVGMFRLDRLVWSGFAQWLLRRKPAPAPEGVELAYLQRGAYGTAVGVAMVALFLELPINVLLINLWVADADMRLVIHVVGGIGALYSFVWVLGDRWHVGNGCHAIADGVLQLCVGVRSQGSIPLCAIERCERVDEAPERWRRRHGIHASETLLVTPFDKPNCVLVLKAEAGVTLLHWQVRRKAPRYVLMYVDRPELLASWVGGGSRPTIGPKPVT</sequence>
<gene>
    <name evidence="2" type="ORF">HGB41_13520</name>
</gene>
<reference evidence="2 3" key="1">
    <citation type="submission" date="2020-04" db="EMBL/GenBank/DDBJ databases">
        <title>Massilia sp. nov., a cold adapted bacteria isolated from Arctic soil.</title>
        <authorList>
            <person name="Son J."/>
            <person name="Ka J.-O."/>
        </authorList>
    </citation>
    <scope>NUCLEOTIDE SEQUENCE [LARGE SCALE GENOMIC DNA]</scope>
    <source>
        <strain evidence="2 3">ML15P13</strain>
    </source>
</reference>
<evidence type="ECO:0000313" key="2">
    <source>
        <dbReference type="EMBL" id="NNG24013.1"/>
    </source>
</evidence>
<keyword evidence="3" id="KW-1185">Reference proteome</keyword>
<organism evidence="2 3">
    <name type="scientific">Telluria aromaticivorans</name>
    <dbReference type="NCBI Taxonomy" id="2725995"/>
    <lineage>
        <taxon>Bacteria</taxon>
        <taxon>Pseudomonadati</taxon>
        <taxon>Pseudomonadota</taxon>
        <taxon>Betaproteobacteria</taxon>
        <taxon>Burkholderiales</taxon>
        <taxon>Oxalobacteraceae</taxon>
        <taxon>Telluria group</taxon>
        <taxon>Telluria</taxon>
    </lineage>
</organism>
<feature type="transmembrane region" description="Helical" evidence="1">
    <location>
        <begin position="22"/>
        <end position="40"/>
    </location>
</feature>
<evidence type="ECO:0000313" key="3">
    <source>
        <dbReference type="Proteomes" id="UP000533905"/>
    </source>
</evidence>
<accession>A0A7Y2P0B3</accession>
<dbReference type="Proteomes" id="UP000533905">
    <property type="component" value="Unassembled WGS sequence"/>
</dbReference>